<dbReference type="Pfam" id="PF13650">
    <property type="entry name" value="Asp_protease_2"/>
    <property type="match status" value="1"/>
</dbReference>
<evidence type="ECO:0000313" key="3">
    <source>
        <dbReference type="RefSeq" id="XP_039134166.1"/>
    </source>
</evidence>
<organism evidence="2 3">
    <name type="scientific">Dioscorea cayennensis subsp. rotundata</name>
    <name type="common">White Guinea yam</name>
    <name type="synonym">Dioscorea rotundata</name>
    <dbReference type="NCBI Taxonomy" id="55577"/>
    <lineage>
        <taxon>Eukaryota</taxon>
        <taxon>Viridiplantae</taxon>
        <taxon>Streptophyta</taxon>
        <taxon>Embryophyta</taxon>
        <taxon>Tracheophyta</taxon>
        <taxon>Spermatophyta</taxon>
        <taxon>Magnoliopsida</taxon>
        <taxon>Liliopsida</taxon>
        <taxon>Dioscoreales</taxon>
        <taxon>Dioscoreaceae</taxon>
        <taxon>Dioscorea</taxon>
    </lineage>
</organism>
<dbReference type="RefSeq" id="XP_039134166.1">
    <property type="nucleotide sequence ID" value="XM_039278232.1"/>
</dbReference>
<dbReference type="GeneID" id="120271544"/>
<name>A0AB40C324_DIOCR</name>
<dbReference type="Proteomes" id="UP001515500">
    <property type="component" value="Chromosome 11"/>
</dbReference>
<dbReference type="PANTHER" id="PTHR33067">
    <property type="entry name" value="RNA-DIRECTED DNA POLYMERASE-RELATED"/>
    <property type="match status" value="1"/>
</dbReference>
<gene>
    <name evidence="3" type="primary">LOC120271544</name>
</gene>
<dbReference type="AlphaFoldDB" id="A0AB40C324"/>
<proteinExistence type="predicted"/>
<sequence length="431" mass="48498">MRFVNVDKRLDEFGKVLRNVQASIQSLETQVRHFARANSERPLGSFPSNTENNPRDLKALTLRSVKQFEAKASEGPSASNERVAVQEDPTPTENLSDKSGGKQDEVCSKSLPPKVPEYKPPMPYPVRLKKDKEDAQFKKFLNIFKQLHINIPLIDGLSQMPKYTKFMKDLLANKWKLEDLDTMTFSGNCLVVFQKKLPKTLTDPGIFIIPCMLGEGMQENALADSGASINVIPYTLFLKLGLDDLKPTRMRLQLADHSIRKPRGVVEDVLVKVDKLIIPVDFVILDVDADVEVPLILGRPFLNTAGALIDVKGGKMTLRVGDEKVVFTLLEAMRQTLDHDDPLFFTDATDMVISDCVHEVLALNPLEEYLGTLDDKEDRMKTCIPTPREHVNFVGTNPTNSPKKKKNVKKVWRKVNKKSKGRVNLTLSPPR</sequence>
<dbReference type="SUPFAM" id="SSF50630">
    <property type="entry name" value="Acid proteases"/>
    <property type="match status" value="1"/>
</dbReference>
<keyword evidence="2" id="KW-1185">Reference proteome</keyword>
<protein>
    <submittedName>
        <fullName evidence="3">Uncharacterized protein LOC120271544</fullName>
    </submittedName>
</protein>
<dbReference type="PROSITE" id="PS00141">
    <property type="entry name" value="ASP_PROTEASE"/>
    <property type="match status" value="1"/>
</dbReference>
<reference evidence="3" key="1">
    <citation type="submission" date="2025-08" db="UniProtKB">
        <authorList>
            <consortium name="RefSeq"/>
        </authorList>
    </citation>
    <scope>IDENTIFICATION</scope>
</reference>
<evidence type="ECO:0000256" key="1">
    <source>
        <dbReference type="SAM" id="MobiDB-lite"/>
    </source>
</evidence>
<accession>A0AB40C324</accession>
<dbReference type="PANTHER" id="PTHR33067:SF35">
    <property type="entry name" value="ASPARTIC PEPTIDASE DDI1-TYPE DOMAIN-CONTAINING PROTEIN"/>
    <property type="match status" value="1"/>
</dbReference>
<dbReference type="Gene3D" id="2.40.70.10">
    <property type="entry name" value="Acid Proteases"/>
    <property type="match status" value="1"/>
</dbReference>
<dbReference type="InterPro" id="IPR001969">
    <property type="entry name" value="Aspartic_peptidase_AS"/>
</dbReference>
<dbReference type="GO" id="GO:0006508">
    <property type="term" value="P:proteolysis"/>
    <property type="evidence" value="ECO:0007669"/>
    <property type="project" value="InterPro"/>
</dbReference>
<dbReference type="CDD" id="cd00303">
    <property type="entry name" value="retropepsin_like"/>
    <property type="match status" value="1"/>
</dbReference>
<evidence type="ECO:0000313" key="2">
    <source>
        <dbReference type="Proteomes" id="UP001515500"/>
    </source>
</evidence>
<dbReference type="InterPro" id="IPR021109">
    <property type="entry name" value="Peptidase_aspartic_dom_sf"/>
</dbReference>
<feature type="region of interest" description="Disordered" evidence="1">
    <location>
        <begin position="69"/>
        <end position="121"/>
    </location>
</feature>
<dbReference type="GO" id="GO:0004190">
    <property type="term" value="F:aspartic-type endopeptidase activity"/>
    <property type="evidence" value="ECO:0007669"/>
    <property type="project" value="InterPro"/>
</dbReference>
<feature type="compositionally biased region" description="Basic and acidic residues" evidence="1">
    <location>
        <begin position="95"/>
        <end position="107"/>
    </location>
</feature>